<dbReference type="InterPro" id="IPR038322">
    <property type="entry name" value="Pex19_C_sf"/>
</dbReference>
<dbReference type="EMBL" id="MTKT01002492">
    <property type="protein sequence ID" value="OWM79347.1"/>
    <property type="molecule type" value="Genomic_DNA"/>
</dbReference>
<feature type="region of interest" description="Disordered" evidence="1">
    <location>
        <begin position="22"/>
        <end position="71"/>
    </location>
</feature>
<comment type="caution">
    <text evidence="2">The sequence shown here is derived from an EMBL/GenBank/DDBJ whole genome shotgun (WGS) entry which is preliminary data.</text>
</comment>
<accession>A0A218X301</accession>
<sequence>MAEHHADDLDALLDSALDDFQSLNLSSSRGGNGAETNQDDASLPSGIQGLGMGLPDLRNKKQKGKQKAPKDIAHAAETLDKLRQQTREAVKGLESVTGGDDLGSNAMMEDWVKQFEELAGSQDMESMVETMMQQLLSKEILYEPMKEIGEKYPKWLEDHKLTLSEEEYKRYAHQYELIKDLNEVYENEPDNFNKIVDFMQKMQECGQPPNDIVRELGPDFDISNLGQLGLLLEASNLQQLKSISCLLQVPRDARVSTQLLHNVTAQFYAE</sequence>
<dbReference type="Proteomes" id="UP000197138">
    <property type="component" value="Unassembled WGS sequence"/>
</dbReference>
<reference evidence="3" key="1">
    <citation type="journal article" date="2017" name="Plant J.">
        <title>The pomegranate (Punica granatum L.) genome and the genomics of punicalagin biosynthesis.</title>
        <authorList>
            <person name="Qin G."/>
            <person name="Xu C."/>
            <person name="Ming R."/>
            <person name="Tang H."/>
            <person name="Guyot R."/>
            <person name="Kramer E.M."/>
            <person name="Hu Y."/>
            <person name="Yi X."/>
            <person name="Qi Y."/>
            <person name="Xu X."/>
            <person name="Gao Z."/>
            <person name="Pan H."/>
            <person name="Jian J."/>
            <person name="Tian Y."/>
            <person name="Yue Z."/>
            <person name="Xu Y."/>
        </authorList>
    </citation>
    <scope>NUCLEOTIDE SEQUENCE [LARGE SCALE GENOMIC DNA]</scope>
    <source>
        <strain evidence="3">cv. Dabenzi</strain>
    </source>
</reference>
<evidence type="ECO:0000256" key="1">
    <source>
        <dbReference type="SAM" id="MobiDB-lite"/>
    </source>
</evidence>
<evidence type="ECO:0008006" key="4">
    <source>
        <dbReference type="Google" id="ProtNLM"/>
    </source>
</evidence>
<proteinExistence type="predicted"/>
<evidence type="ECO:0000313" key="2">
    <source>
        <dbReference type="EMBL" id="OWM79347.1"/>
    </source>
</evidence>
<dbReference type="Gene3D" id="1.20.120.900">
    <property type="entry name" value="Pex19, mPTS binding domain"/>
    <property type="match status" value="1"/>
</dbReference>
<dbReference type="InterPro" id="IPR006708">
    <property type="entry name" value="Pex19"/>
</dbReference>
<dbReference type="AlphaFoldDB" id="A0A218X301"/>
<protein>
    <recommendedName>
        <fullName evidence="4">Peroxisome biogenesis protein 19-2-like</fullName>
    </recommendedName>
</protein>
<organism evidence="2 3">
    <name type="scientific">Punica granatum</name>
    <name type="common">Pomegranate</name>
    <dbReference type="NCBI Taxonomy" id="22663"/>
    <lineage>
        <taxon>Eukaryota</taxon>
        <taxon>Viridiplantae</taxon>
        <taxon>Streptophyta</taxon>
        <taxon>Embryophyta</taxon>
        <taxon>Tracheophyta</taxon>
        <taxon>Spermatophyta</taxon>
        <taxon>Magnoliopsida</taxon>
        <taxon>eudicotyledons</taxon>
        <taxon>Gunneridae</taxon>
        <taxon>Pentapetalae</taxon>
        <taxon>rosids</taxon>
        <taxon>malvids</taxon>
        <taxon>Myrtales</taxon>
        <taxon>Lythraceae</taxon>
        <taxon>Punica</taxon>
    </lineage>
</organism>
<dbReference type="GO" id="GO:0005778">
    <property type="term" value="C:peroxisomal membrane"/>
    <property type="evidence" value="ECO:0007669"/>
    <property type="project" value="TreeGrafter"/>
</dbReference>
<dbReference type="PANTHER" id="PTHR12774">
    <property type="entry name" value="PEROXISOMAL BIOGENESIS FACTOR 19"/>
    <property type="match status" value="1"/>
</dbReference>
<evidence type="ECO:0000313" key="3">
    <source>
        <dbReference type="Proteomes" id="UP000197138"/>
    </source>
</evidence>
<gene>
    <name evidence="2" type="ORF">CDL15_Pgr003520</name>
</gene>
<dbReference type="Pfam" id="PF04614">
    <property type="entry name" value="Pex19"/>
    <property type="match status" value="1"/>
</dbReference>
<name>A0A218X301_PUNGR</name>
<dbReference type="GO" id="GO:0045046">
    <property type="term" value="P:protein import into peroxisome membrane"/>
    <property type="evidence" value="ECO:0007669"/>
    <property type="project" value="TreeGrafter"/>
</dbReference>
<dbReference type="GO" id="GO:0033328">
    <property type="term" value="F:peroxisome membrane targeting sequence binding"/>
    <property type="evidence" value="ECO:0007669"/>
    <property type="project" value="TreeGrafter"/>
</dbReference>
<dbReference type="PANTHER" id="PTHR12774:SF2">
    <property type="entry name" value="PEROXISOMAL BIOGENESIS FACTOR 19"/>
    <property type="match status" value="1"/>
</dbReference>